<feature type="region of interest" description="Disordered" evidence="2">
    <location>
        <begin position="564"/>
        <end position="585"/>
    </location>
</feature>
<comment type="caution">
    <text evidence="3">The sequence shown here is derived from an EMBL/GenBank/DDBJ whole genome shotgun (WGS) entry which is preliminary data.</text>
</comment>
<dbReference type="EMBL" id="VEVO01000003">
    <property type="protein sequence ID" value="KAF0044201.1"/>
    <property type="molecule type" value="Genomic_DNA"/>
</dbReference>
<reference evidence="3 4" key="1">
    <citation type="submission" date="2019-06" db="EMBL/GenBank/DDBJ databases">
        <title>Draft genomes of female and male turbot (Scophthalmus maximus).</title>
        <authorList>
            <person name="Xu H."/>
            <person name="Xu X.-W."/>
            <person name="Shao C."/>
            <person name="Chen S."/>
        </authorList>
    </citation>
    <scope>NUCLEOTIDE SEQUENCE [LARGE SCALE GENOMIC DNA]</scope>
    <source>
        <strain evidence="3">Ysfricsl-2016a</strain>
        <tissue evidence="3">Blood</tissue>
    </source>
</reference>
<dbReference type="PANTHER" id="PTHR22089">
    <property type="entry name" value="MIRROR-IMAGE POLYDACTYLY GENE 1 PROTEIN"/>
    <property type="match status" value="1"/>
</dbReference>
<dbReference type="InterPro" id="IPR026175">
    <property type="entry name" value="MIPOL1"/>
</dbReference>
<name>A0A6A4TN51_SCOMX</name>
<organism evidence="3 4">
    <name type="scientific">Scophthalmus maximus</name>
    <name type="common">Turbot</name>
    <name type="synonym">Psetta maxima</name>
    <dbReference type="NCBI Taxonomy" id="52904"/>
    <lineage>
        <taxon>Eukaryota</taxon>
        <taxon>Metazoa</taxon>
        <taxon>Chordata</taxon>
        <taxon>Craniata</taxon>
        <taxon>Vertebrata</taxon>
        <taxon>Euteleostomi</taxon>
        <taxon>Actinopterygii</taxon>
        <taxon>Neopterygii</taxon>
        <taxon>Teleostei</taxon>
        <taxon>Neoteleostei</taxon>
        <taxon>Acanthomorphata</taxon>
        <taxon>Carangaria</taxon>
        <taxon>Pleuronectiformes</taxon>
        <taxon>Pleuronectoidei</taxon>
        <taxon>Scophthalmidae</taxon>
        <taxon>Scophthalmus</taxon>
    </lineage>
</organism>
<evidence type="ECO:0000256" key="2">
    <source>
        <dbReference type="SAM" id="MobiDB-lite"/>
    </source>
</evidence>
<accession>A0A6A4TN51</accession>
<feature type="coiled-coil region" evidence="1">
    <location>
        <begin position="521"/>
        <end position="548"/>
    </location>
</feature>
<dbReference type="PANTHER" id="PTHR22089:SF2">
    <property type="entry name" value="MIRROR-IMAGE POLYDACTYLY GENE 1 PROTEIN"/>
    <property type="match status" value="1"/>
</dbReference>
<sequence length="614" mass="69699">MASSETPPPSIRQGARIVPPDSDSTVEEVLLAVGHDQLVFASRMNKAVVVFLKDELHVHMLVESGVFIRDIFVQVSPLSAPSTRITVSGVPPFIPNKLLESELRRLASGFRTLSLGCRDVRHVQSLRRQAFMFLDSPTQTLEVSFRVRHGDGHYVVYASSRSMKCFKFGDVGHKRFACPRGGASGPVPRRNLPRALVPRRVPPVGLWFLQLRTMRRRVKQTVTNSPSLLMKIQRDRVRTRTCRCLGLQATLSLQPRLIHNCRNNPPDTSREGQGLSTSQVSGEDMEYDSESDSISTVGATNSYYSLEEVNQFLDETFGRSVRVQEYFEDTDKFIKTVAVLKRKTGFDQLDEKKRFRLKKHITTLRKGKNVKNGLFSWSEKLKLDDTDMDVDEVLQCVCDADSVQQIEQFGSLLVQRLRLAQHRRNDITAQEMKAVMEERDGSVAKEALLRLQRERDSALDHRQRLEAELQALRANHRNDDMKPAVEHQNRVVLSEVPQDLLYPPSNSRGSLSEPPPLLVQLQQLSKEKESVEAELQRCQEAEREAGERVRRNVSCRLPSAPRRIVLSGSRSSSGGYRGQRRTKSVYSGRRRWPVFGSFSSVSAEGKKKRKEKDI</sequence>
<evidence type="ECO:0000313" key="4">
    <source>
        <dbReference type="Proteomes" id="UP000438429"/>
    </source>
</evidence>
<protein>
    <submittedName>
        <fullName evidence="3">Uncharacterized protein</fullName>
    </submittedName>
</protein>
<evidence type="ECO:0000256" key="1">
    <source>
        <dbReference type="SAM" id="Coils"/>
    </source>
</evidence>
<gene>
    <name evidence="3" type="ORF">F2P81_003359</name>
</gene>
<feature type="coiled-coil region" evidence="1">
    <location>
        <begin position="448"/>
        <end position="482"/>
    </location>
</feature>
<evidence type="ECO:0000313" key="3">
    <source>
        <dbReference type="EMBL" id="KAF0044201.1"/>
    </source>
</evidence>
<proteinExistence type="predicted"/>
<feature type="region of interest" description="Disordered" evidence="2">
    <location>
        <begin position="262"/>
        <end position="281"/>
    </location>
</feature>
<keyword evidence="1" id="KW-0175">Coiled coil</keyword>
<dbReference type="AlphaFoldDB" id="A0A6A4TN51"/>
<dbReference type="Proteomes" id="UP000438429">
    <property type="component" value="Unassembled WGS sequence"/>
</dbReference>